<evidence type="ECO:0000256" key="7">
    <source>
        <dbReference type="SAM" id="MobiDB-lite"/>
    </source>
</evidence>
<evidence type="ECO:0000313" key="10">
    <source>
        <dbReference type="Proteomes" id="UP000323632"/>
    </source>
</evidence>
<evidence type="ECO:0000256" key="2">
    <source>
        <dbReference type="ARBA" id="ARBA00022603"/>
    </source>
</evidence>
<dbReference type="InterPro" id="IPR001678">
    <property type="entry name" value="MeTrfase_RsmB-F_NOP2_dom"/>
</dbReference>
<dbReference type="InterPro" id="IPR027391">
    <property type="entry name" value="Nol1_Nop2_Fmu_2"/>
</dbReference>
<evidence type="ECO:0000256" key="6">
    <source>
        <dbReference type="PROSITE-ProRule" id="PRU01023"/>
    </source>
</evidence>
<organism evidence="9 10">
    <name type="scientific">Taibaiella lutea</name>
    <dbReference type="NCBI Taxonomy" id="2608001"/>
    <lineage>
        <taxon>Bacteria</taxon>
        <taxon>Pseudomonadati</taxon>
        <taxon>Bacteroidota</taxon>
        <taxon>Chitinophagia</taxon>
        <taxon>Chitinophagales</taxon>
        <taxon>Chitinophagaceae</taxon>
        <taxon>Taibaiella</taxon>
    </lineage>
</organism>
<keyword evidence="1" id="KW-0963">Cytoplasm</keyword>
<dbReference type="InterPro" id="IPR031341">
    <property type="entry name" value="Methyltr_RsmF_N"/>
</dbReference>
<feature type="region of interest" description="Disordered" evidence="7">
    <location>
        <begin position="307"/>
        <end position="331"/>
    </location>
</feature>
<evidence type="ECO:0000256" key="4">
    <source>
        <dbReference type="ARBA" id="ARBA00022691"/>
    </source>
</evidence>
<dbReference type="SUPFAM" id="SSF53335">
    <property type="entry name" value="S-adenosyl-L-methionine-dependent methyltransferases"/>
    <property type="match status" value="1"/>
</dbReference>
<dbReference type="Gene3D" id="3.30.70.1170">
    <property type="entry name" value="Sun protein, domain 3"/>
    <property type="match status" value="1"/>
</dbReference>
<evidence type="ECO:0000313" key="9">
    <source>
        <dbReference type="EMBL" id="KAA5536434.1"/>
    </source>
</evidence>
<dbReference type="GO" id="GO:0001510">
    <property type="term" value="P:RNA methylation"/>
    <property type="evidence" value="ECO:0007669"/>
    <property type="project" value="InterPro"/>
</dbReference>
<dbReference type="Proteomes" id="UP000323632">
    <property type="component" value="Unassembled WGS sequence"/>
</dbReference>
<dbReference type="InterPro" id="IPR029063">
    <property type="entry name" value="SAM-dependent_MTases_sf"/>
</dbReference>
<evidence type="ECO:0000256" key="1">
    <source>
        <dbReference type="ARBA" id="ARBA00022490"/>
    </source>
</evidence>
<keyword evidence="4 6" id="KW-0949">S-adenosyl-L-methionine</keyword>
<dbReference type="InterPro" id="IPR049560">
    <property type="entry name" value="MeTrfase_RsmB-F_NOP2_cat"/>
</dbReference>
<dbReference type="PRINTS" id="PR02008">
    <property type="entry name" value="RCMTFAMILY"/>
</dbReference>
<sequence length="465" mass="52637">MEQAALAKLSAIIPQISAVPGLGHLPEAAVIAAHQQVPLTSIRYNPCKLNFSQPELPAVPWSSYGVYLTERPVFTLDPLFHAGAYYVQEASSMFVEHAFKNTVQRGEVPLRVLDLCAAPGGKSTLLASLLHEEDLLISNEVIQTRASVLAENLTRWGQMNTWVSNNDPKDFAKLPEYFDVMLIDAPCTGSGLWRKDADALDEWSRDHVKLCSERQKRILADALPALKQDGVLLYATCSYSAEENEMVCDWICENMGMESLKIPVETAWNITETVSEKHHAAGYRFYPWQLNGEGFFLAAFRKKEAAEQEEPARKQKKQQQKGGNPKAKDETQRWKAWLNNDFALIEKNEEWYGIHAAHKKDYELLQPLLRIKKTGTALGKIAGKDIIPDHELALSIHLSGDVKRVAADKETALLFLKKEEVLKDNPVKGWQLLTYEGLGLGWGKWLPNRMNNYFPKNWRIRMELR</sequence>
<dbReference type="Pfam" id="PF13636">
    <property type="entry name" value="Methyltranf_PUA"/>
    <property type="match status" value="1"/>
</dbReference>
<dbReference type="Gene3D" id="3.40.50.150">
    <property type="entry name" value="Vaccinia Virus protein VP39"/>
    <property type="match status" value="1"/>
</dbReference>
<dbReference type="Pfam" id="PF17125">
    <property type="entry name" value="Methyltr_RsmF_N"/>
    <property type="match status" value="1"/>
</dbReference>
<feature type="binding site" evidence="6">
    <location>
        <position position="140"/>
    </location>
    <ligand>
        <name>S-adenosyl-L-methionine</name>
        <dbReference type="ChEBI" id="CHEBI:59789"/>
    </ligand>
</feature>
<reference evidence="9 10" key="1">
    <citation type="submission" date="2019-09" db="EMBL/GenBank/DDBJ databases">
        <title>Genome sequence and assembly of Taibaiella sp.</title>
        <authorList>
            <person name="Chhetri G."/>
        </authorList>
    </citation>
    <scope>NUCLEOTIDE SEQUENCE [LARGE SCALE GENOMIC DNA]</scope>
    <source>
        <strain evidence="9 10">KVB11</strain>
    </source>
</reference>
<comment type="caution">
    <text evidence="9">The sequence shown here is derived from an EMBL/GenBank/DDBJ whole genome shotgun (WGS) entry which is preliminary data.</text>
</comment>
<dbReference type="AlphaFoldDB" id="A0A5M6CMR7"/>
<dbReference type="Gene3D" id="2.30.130.60">
    <property type="match status" value="1"/>
</dbReference>
<dbReference type="PANTHER" id="PTHR22807:SF30">
    <property type="entry name" value="28S RRNA (CYTOSINE(4447)-C(5))-METHYLTRANSFERASE-RELATED"/>
    <property type="match status" value="1"/>
</dbReference>
<dbReference type="InterPro" id="IPR023267">
    <property type="entry name" value="RCMT"/>
</dbReference>
<dbReference type="EMBL" id="VWSH01000001">
    <property type="protein sequence ID" value="KAA5536434.1"/>
    <property type="molecule type" value="Genomic_DNA"/>
</dbReference>
<feature type="binding site" evidence="6">
    <location>
        <position position="167"/>
    </location>
    <ligand>
        <name>S-adenosyl-L-methionine</name>
        <dbReference type="ChEBI" id="CHEBI:59789"/>
    </ligand>
</feature>
<feature type="binding site" evidence="6">
    <location>
        <position position="184"/>
    </location>
    <ligand>
        <name>S-adenosyl-L-methionine</name>
        <dbReference type="ChEBI" id="CHEBI:59789"/>
    </ligand>
</feature>
<keyword evidence="2 6" id="KW-0489">Methyltransferase</keyword>
<evidence type="ECO:0000256" key="5">
    <source>
        <dbReference type="ARBA" id="ARBA00022884"/>
    </source>
</evidence>
<dbReference type="PROSITE" id="PS51686">
    <property type="entry name" value="SAM_MT_RSMB_NOP"/>
    <property type="match status" value="1"/>
</dbReference>
<evidence type="ECO:0000259" key="8">
    <source>
        <dbReference type="PROSITE" id="PS51686"/>
    </source>
</evidence>
<keyword evidence="10" id="KW-1185">Reference proteome</keyword>
<feature type="binding site" evidence="6">
    <location>
        <begin position="116"/>
        <end position="122"/>
    </location>
    <ligand>
        <name>S-adenosyl-L-methionine</name>
        <dbReference type="ChEBI" id="CHEBI:59789"/>
    </ligand>
</feature>
<keyword evidence="3 6" id="KW-0808">Transferase</keyword>
<dbReference type="PANTHER" id="PTHR22807">
    <property type="entry name" value="NOP2 YEAST -RELATED NOL1/NOP2/FMU SUN DOMAIN-CONTAINING"/>
    <property type="match status" value="1"/>
</dbReference>
<feature type="active site" description="Nucleophile" evidence="6">
    <location>
        <position position="237"/>
    </location>
</feature>
<dbReference type="GO" id="GO:0003723">
    <property type="term" value="F:RNA binding"/>
    <property type="evidence" value="ECO:0007669"/>
    <property type="project" value="UniProtKB-UniRule"/>
</dbReference>
<proteinExistence type="inferred from homology"/>
<accession>A0A5M6CMR7</accession>
<evidence type="ECO:0000256" key="3">
    <source>
        <dbReference type="ARBA" id="ARBA00022679"/>
    </source>
</evidence>
<gene>
    <name evidence="9" type="ORF">F0919_01850</name>
</gene>
<comment type="similarity">
    <text evidence="6">Belongs to the class I-like SAM-binding methyltransferase superfamily. RsmB/NOP family.</text>
</comment>
<feature type="domain" description="SAM-dependent MTase RsmB/NOP-type" evidence="8">
    <location>
        <begin position="17"/>
        <end position="303"/>
    </location>
</feature>
<protein>
    <submittedName>
        <fullName evidence="9">RNA methyltransferase</fullName>
    </submittedName>
</protein>
<dbReference type="RefSeq" id="WP_150031005.1">
    <property type="nucleotide sequence ID" value="NZ_VWSH01000001.1"/>
</dbReference>
<dbReference type="Pfam" id="PF01189">
    <property type="entry name" value="Methyltr_RsmB-F"/>
    <property type="match status" value="1"/>
</dbReference>
<keyword evidence="5 6" id="KW-0694">RNA-binding</keyword>
<name>A0A5M6CMR7_9BACT</name>
<dbReference type="GO" id="GO:0008173">
    <property type="term" value="F:RNA methyltransferase activity"/>
    <property type="evidence" value="ECO:0007669"/>
    <property type="project" value="InterPro"/>
</dbReference>